<name>A0A2U1ZWR6_9MICO</name>
<dbReference type="Proteomes" id="UP000245166">
    <property type="component" value="Unassembled WGS sequence"/>
</dbReference>
<keyword evidence="4" id="KW-1185">Reference proteome</keyword>
<evidence type="ECO:0000256" key="1">
    <source>
        <dbReference type="SAM" id="MobiDB-lite"/>
    </source>
</evidence>
<dbReference type="Pfam" id="PF02720">
    <property type="entry name" value="DUF222"/>
    <property type="match status" value="1"/>
</dbReference>
<feature type="domain" description="HNH nuclease" evidence="2">
    <location>
        <begin position="413"/>
        <end position="465"/>
    </location>
</feature>
<dbReference type="AlphaFoldDB" id="A0A2U1ZWR6"/>
<evidence type="ECO:0000313" key="4">
    <source>
        <dbReference type="Proteomes" id="UP000245166"/>
    </source>
</evidence>
<dbReference type="InterPro" id="IPR003870">
    <property type="entry name" value="DUF222"/>
</dbReference>
<evidence type="ECO:0000259" key="2">
    <source>
        <dbReference type="SMART" id="SM00507"/>
    </source>
</evidence>
<gene>
    <name evidence="3" type="ORF">C8046_12955</name>
</gene>
<dbReference type="SMART" id="SM00507">
    <property type="entry name" value="HNHc"/>
    <property type="match status" value="1"/>
</dbReference>
<proteinExistence type="predicted"/>
<protein>
    <recommendedName>
        <fullName evidence="2">HNH nuclease domain-containing protein</fullName>
    </recommendedName>
</protein>
<evidence type="ECO:0000313" key="3">
    <source>
        <dbReference type="EMBL" id="PWD51429.1"/>
    </source>
</evidence>
<dbReference type="Gene3D" id="1.10.30.50">
    <property type="match status" value="1"/>
</dbReference>
<dbReference type="CDD" id="cd00085">
    <property type="entry name" value="HNHc"/>
    <property type="match status" value="1"/>
</dbReference>
<feature type="region of interest" description="Disordered" evidence="1">
    <location>
        <begin position="508"/>
        <end position="565"/>
    </location>
</feature>
<accession>A0A2U1ZWR6</accession>
<dbReference type="InterPro" id="IPR003615">
    <property type="entry name" value="HNH_nuc"/>
</dbReference>
<dbReference type="EMBL" id="PYHR01000002">
    <property type="protein sequence ID" value="PWD51429.1"/>
    <property type="molecule type" value="Genomic_DNA"/>
</dbReference>
<sequence length="565" mass="58637">MSVVGRSVTTSVRVGRVSADDGAGVVEVVAEVVRALVPLPGAVLRTARRAKDAAGEVAGAVRGGGADGGGAGSAAELREALGLLDETATVIGLARADLAARIQRAGAWEGSDAGVTYTEWRGRTSRQGRGASIGEERTAETLVQLPAIREAAAAGAVSIEHVRAIGDVLGEASERARERVLTASKEIVEAASTLSVPETRKQLRALVASLEADSADHGHEEVQRRRFVRLSPREGGIRIEGLLDVVAGETLRTALDAVTPVPAGDDDRSPDQRRADALAGLADHALSCGSHKGGAQVRPHLSILVPIATWLLLTERRRLMCGQREAGLAAQAGAAAVADAGGAVGDGAGRSGTAFRASGLTVEPPLAQLQDGTLIPFAALDVLACDALLQRVALDADGSPLDVGQSMRTFEGDLRRAILTRDRHCQFPGCSLRATWCEVHHIHHWANDGPTSLENGVTLCSRHHHQVHRHNISVLPVRGGFVFAAADGRRIGATSRLADALLVPRTKRIGGGAETSGGRPTGGRGTDDRRAGTNGPRAPAAPTSRTTVDRSGRPPPGGGEPASLW</sequence>
<organism evidence="3 4">
    <name type="scientific">Serinibacter arcticus</name>
    <dbReference type="NCBI Taxonomy" id="1655435"/>
    <lineage>
        <taxon>Bacteria</taxon>
        <taxon>Bacillati</taxon>
        <taxon>Actinomycetota</taxon>
        <taxon>Actinomycetes</taxon>
        <taxon>Micrococcales</taxon>
        <taxon>Beutenbergiaceae</taxon>
        <taxon>Serinibacter</taxon>
    </lineage>
</organism>
<comment type="caution">
    <text evidence="3">The sequence shown here is derived from an EMBL/GenBank/DDBJ whole genome shotgun (WGS) entry which is preliminary data.</text>
</comment>
<reference evidence="3 4" key="1">
    <citation type="submission" date="2018-03" db="EMBL/GenBank/DDBJ databases">
        <title>Genome assembly of novel Miniimonas species PCH200.</title>
        <authorList>
            <person name="Thakur V."/>
            <person name="Kumar V."/>
            <person name="Singh D."/>
        </authorList>
    </citation>
    <scope>NUCLEOTIDE SEQUENCE [LARGE SCALE GENOMIC DNA]</scope>
    <source>
        <strain evidence="3 4">PCH200</strain>
    </source>
</reference>
<feature type="compositionally biased region" description="Gly residues" evidence="1">
    <location>
        <begin position="509"/>
        <end position="524"/>
    </location>
</feature>